<dbReference type="CDD" id="cd03411">
    <property type="entry name" value="Ferrochelatase_N"/>
    <property type="match status" value="1"/>
</dbReference>
<reference evidence="9" key="1">
    <citation type="submission" date="2022-05" db="EMBL/GenBank/DDBJ databases">
        <title>Using nanopore sequencing to obtain complete genomes from saliva samples.</title>
        <authorList>
            <person name="Baker J.L."/>
        </authorList>
    </citation>
    <scope>NUCLEOTIDE SEQUENCE</scope>
    <source>
        <strain evidence="9">JCVI-JB-Ag32</strain>
    </source>
</reference>
<feature type="binding site" description="axial binding residue" evidence="7">
    <location>
        <position position="15"/>
    </location>
    <ligand>
        <name>Fe-coproporphyrin III</name>
        <dbReference type="ChEBI" id="CHEBI:68438"/>
    </ligand>
    <ligandPart>
        <name>Fe</name>
        <dbReference type="ChEBI" id="CHEBI:18248"/>
    </ligandPart>
</feature>
<dbReference type="EMBL" id="CP097095">
    <property type="protein sequence ID" value="UQF79847.1"/>
    <property type="molecule type" value="Genomic_DNA"/>
</dbReference>
<protein>
    <recommendedName>
        <fullName evidence="7">Coproporphyrin III ferrochelatase</fullName>
        <ecNumber evidence="7">4.99.1.9</ecNumber>
    </recommendedName>
</protein>
<dbReference type="InterPro" id="IPR001015">
    <property type="entry name" value="Ferrochelatase"/>
</dbReference>
<comment type="catalytic activity">
    <reaction evidence="6">
        <text>Fe-coproporphyrin III + 2 H(+) = coproporphyrin III + Fe(2+)</text>
        <dbReference type="Rhea" id="RHEA:49572"/>
        <dbReference type="ChEBI" id="CHEBI:15378"/>
        <dbReference type="ChEBI" id="CHEBI:29033"/>
        <dbReference type="ChEBI" id="CHEBI:68438"/>
        <dbReference type="ChEBI" id="CHEBI:131725"/>
        <dbReference type="EC" id="4.99.1.9"/>
    </reaction>
    <physiologicalReaction direction="right-to-left" evidence="6">
        <dbReference type="Rhea" id="RHEA:49574"/>
    </physiologicalReaction>
</comment>
<dbReference type="InterPro" id="IPR033659">
    <property type="entry name" value="Ferrochelatase_N"/>
</dbReference>
<feature type="binding site" evidence="7">
    <location>
        <position position="125"/>
    </location>
    <ligand>
        <name>Fe-coproporphyrin III</name>
        <dbReference type="ChEBI" id="CHEBI:68438"/>
    </ligand>
</feature>
<comment type="function">
    <text evidence="7">Involved in coproporphyrin-dependent heme b biosynthesis. Catalyzes the insertion of ferrous iron into coproporphyrin III to form Fe-coproporphyrin III.</text>
</comment>
<evidence type="ECO:0000256" key="3">
    <source>
        <dbReference type="ARBA" id="ARBA00023133"/>
    </source>
</evidence>
<dbReference type="Gene3D" id="3.40.50.1400">
    <property type="match status" value="2"/>
</dbReference>
<evidence type="ECO:0000313" key="9">
    <source>
        <dbReference type="EMBL" id="UQF79847.1"/>
    </source>
</evidence>
<dbReference type="HAMAP" id="MF_00323">
    <property type="entry name" value="Ferrochelatase"/>
    <property type="match status" value="1"/>
</dbReference>
<comment type="caution">
    <text evidence="7">Lacks conserved residue(s) required for the propagation of feature annotation.</text>
</comment>
<gene>
    <name evidence="7" type="primary">cpfC</name>
    <name evidence="9" type="ORF">M3I41_00770</name>
</gene>
<dbReference type="AlphaFoldDB" id="A0A2N6V2B4"/>
<dbReference type="SUPFAM" id="SSF53800">
    <property type="entry name" value="Chelatase"/>
    <property type="match status" value="1"/>
</dbReference>
<dbReference type="GO" id="GO:0004325">
    <property type="term" value="F:ferrochelatase activity"/>
    <property type="evidence" value="ECO:0007669"/>
    <property type="project" value="UniProtKB-UniRule"/>
</dbReference>
<keyword evidence="2 7" id="KW-0408">Iron</keyword>
<dbReference type="GO" id="GO:0005737">
    <property type="term" value="C:cytoplasm"/>
    <property type="evidence" value="ECO:0007669"/>
    <property type="project" value="UniProtKB-SubCell"/>
</dbReference>
<evidence type="ECO:0000256" key="5">
    <source>
        <dbReference type="ARBA" id="ARBA00023244"/>
    </source>
</evidence>
<feature type="binding site" evidence="7">
    <location>
        <position position="191"/>
    </location>
    <ligand>
        <name>Fe(2+)</name>
        <dbReference type="ChEBI" id="CHEBI:29033"/>
    </ligand>
</feature>
<dbReference type="CDD" id="cd00419">
    <property type="entry name" value="Ferrochelatase_C"/>
    <property type="match status" value="1"/>
</dbReference>
<dbReference type="GO" id="GO:0006783">
    <property type="term" value="P:heme biosynthetic process"/>
    <property type="evidence" value="ECO:0007669"/>
    <property type="project" value="UniProtKB-UniRule"/>
</dbReference>
<keyword evidence="7" id="KW-0963">Cytoplasm</keyword>
<feature type="binding site" evidence="7">
    <location>
        <position position="56"/>
    </location>
    <ligand>
        <name>Fe-coproporphyrin III</name>
        <dbReference type="ChEBI" id="CHEBI:68438"/>
    </ligand>
</feature>
<evidence type="ECO:0000256" key="2">
    <source>
        <dbReference type="ARBA" id="ARBA00023004"/>
    </source>
</evidence>
<comment type="subcellular location">
    <subcellularLocation>
        <location evidence="7">Cytoplasm</location>
    </subcellularLocation>
</comment>
<keyword evidence="3 7" id="KW-0350">Heme biosynthesis</keyword>
<keyword evidence="7" id="KW-0479">Metal-binding</keyword>
<comment type="pathway">
    <text evidence="1 7">Porphyrin-containing compound metabolism; protoheme biosynthesis.</text>
</comment>
<name>A0A2N6V2B4_9ACTO</name>
<sequence length="391" mass="42954">MSSLAPYDAIMLLSYGGPNGPEDVLPFMRNATRGRGVPDERLLQVSEHYKLFGGVSPINECNRRLLGHLRRELDQRGCDIALGWGNRNWHPFVSEGLRELADAGARRILALPTSAYASYSGCRQYREDIAAALVELEDTYAPGVLTVDKVRPYYNTDGMFNAQVRSIQVAYAKLAEQGFKPQQIKLLYVTHSIPLAMEAGSAPSAEELERFPRLANEISYVAQHQALIEALQPALEWALGVKQVNADLAYCSRSGPPHAKWLESDINDVLAQLDRDQIQAVVVAPIGFITDHMEVVYDLDTEAAQTAAELGLGYERADTVSEDPEFVSSLVDIMEERAAHARGESYEIVNTTGTGPFHTVCPPQCCRSGATPARPGPDRFAPASAFNSFRS</sequence>
<dbReference type="EC" id="4.99.1.9" evidence="7"/>
<evidence type="ECO:0000256" key="7">
    <source>
        <dbReference type="HAMAP-Rule" id="MF_00323"/>
    </source>
</evidence>
<accession>A0A2N6V2B4</accession>
<dbReference type="InterPro" id="IPR033644">
    <property type="entry name" value="Ferrochelatase_C"/>
</dbReference>
<dbReference type="KEGG" id="agh:M3I41_00770"/>
<evidence type="ECO:0000256" key="6">
    <source>
        <dbReference type="ARBA" id="ARBA00024536"/>
    </source>
</evidence>
<organism evidence="9 10">
    <name type="scientific">Actinomyces graevenitzii</name>
    <dbReference type="NCBI Taxonomy" id="55565"/>
    <lineage>
        <taxon>Bacteria</taxon>
        <taxon>Bacillati</taxon>
        <taxon>Actinomycetota</taxon>
        <taxon>Actinomycetes</taxon>
        <taxon>Actinomycetales</taxon>
        <taxon>Actinomycetaceae</taxon>
        <taxon>Actinomyces</taxon>
    </lineage>
</organism>
<keyword evidence="5 7" id="KW-0627">Porphyrin biosynthesis</keyword>
<evidence type="ECO:0000313" key="10">
    <source>
        <dbReference type="Proteomes" id="UP000830236"/>
    </source>
</evidence>
<comment type="similarity">
    <text evidence="7 8">Belongs to the ferrochelatase family.</text>
</comment>
<evidence type="ECO:0000256" key="4">
    <source>
        <dbReference type="ARBA" id="ARBA00023239"/>
    </source>
</evidence>
<dbReference type="Pfam" id="PF00762">
    <property type="entry name" value="Ferrochelatase"/>
    <property type="match status" value="1"/>
</dbReference>
<feature type="binding site" evidence="7">
    <location>
        <position position="294"/>
    </location>
    <ligand>
        <name>Fe(2+)</name>
        <dbReference type="ChEBI" id="CHEBI:29033"/>
    </ligand>
</feature>
<evidence type="ECO:0000256" key="1">
    <source>
        <dbReference type="ARBA" id="ARBA00004744"/>
    </source>
</evidence>
<dbReference type="GO" id="GO:0046872">
    <property type="term" value="F:metal ion binding"/>
    <property type="evidence" value="ECO:0007669"/>
    <property type="project" value="UniProtKB-KW"/>
</dbReference>
<dbReference type="Proteomes" id="UP000830236">
    <property type="component" value="Chromosome"/>
</dbReference>
<evidence type="ECO:0000256" key="8">
    <source>
        <dbReference type="RuleBase" id="RU004185"/>
    </source>
</evidence>
<keyword evidence="4 7" id="KW-0456">Lyase</keyword>
<dbReference type="PANTHER" id="PTHR11108">
    <property type="entry name" value="FERROCHELATASE"/>
    <property type="match status" value="1"/>
</dbReference>
<proteinExistence type="inferred from homology"/>
<dbReference type="PANTHER" id="PTHR11108:SF1">
    <property type="entry name" value="FERROCHELATASE, MITOCHONDRIAL"/>
    <property type="match status" value="1"/>
</dbReference>